<dbReference type="PANTHER" id="PTHR35368">
    <property type="entry name" value="HYDROPEROXIDE REDUCTASE"/>
    <property type="match status" value="1"/>
</dbReference>
<dbReference type="InterPro" id="IPR003718">
    <property type="entry name" value="OsmC/Ohr_fam"/>
</dbReference>
<gene>
    <name evidence="1" type="ORF">GTA08_BOTSDO12223</name>
</gene>
<dbReference type="InterPro" id="IPR015946">
    <property type="entry name" value="KH_dom-like_a/b"/>
</dbReference>
<sequence>MTDAATALRAKQAPLKESYRSDPSAALVTLKSSGSLDSSSITCKLSTGAAVAQAQSKIAGLHPRAGGDDPTISGELCSGDMLLEALVACAGVTLKAVATALSVPLKGGTVYAEGDLDFRGTMGVDREAPVGFKAIRLGFDLQLYGELGENGDSKIEKLGKLTERYCVVLQTIAKKPEISVKVMGNSETEDGIEKGYAWVKVNTLKATKTPTPALPVSQDLYHLSILIRKLEPAPPCFTTTTKRRSKPSDLNFLKGKMAGSSPVHAVLHTTELLELILLSLSTTLPGTQTLLATIPLVCSRWRVTIATSLPLNRALFLTTVPNRGPQIELKPPGQLPANHCAPADLPRALQPVVNEFLVRRFRLGRFDEPDADFDGGYMPMVSMRWLYELREEWLRDKANDEEGGPSWKRMLIAQPPPRRVEIMVYGSSMFQTVKAWVEGDEGVTLGTLHDKCQELARGRDWQKRTMGWYFEL</sequence>
<evidence type="ECO:0000313" key="2">
    <source>
        <dbReference type="Proteomes" id="UP000572817"/>
    </source>
</evidence>
<evidence type="ECO:0000313" key="1">
    <source>
        <dbReference type="EMBL" id="KAF4312119.1"/>
    </source>
</evidence>
<accession>A0A8H4J3M4</accession>
<dbReference type="EMBL" id="WWBZ02000007">
    <property type="protein sequence ID" value="KAF4312119.1"/>
    <property type="molecule type" value="Genomic_DNA"/>
</dbReference>
<comment type="caution">
    <text evidence="1">The sequence shown here is derived from an EMBL/GenBank/DDBJ whole genome shotgun (WGS) entry which is preliminary data.</text>
</comment>
<keyword evidence="2" id="KW-1185">Reference proteome</keyword>
<dbReference type="Proteomes" id="UP000572817">
    <property type="component" value="Unassembled WGS sequence"/>
</dbReference>
<dbReference type="Gene3D" id="3.30.300.20">
    <property type="match status" value="1"/>
</dbReference>
<dbReference type="InterPro" id="IPR036102">
    <property type="entry name" value="OsmC/Ohrsf"/>
</dbReference>
<dbReference type="Pfam" id="PF02566">
    <property type="entry name" value="OsmC"/>
    <property type="match status" value="1"/>
</dbReference>
<reference evidence="1" key="1">
    <citation type="submission" date="2020-04" db="EMBL/GenBank/DDBJ databases">
        <title>Genome Assembly and Annotation of Botryosphaeria dothidea sdau 11-99, a Latent Pathogen of Apple Fruit Ring Rot in China.</title>
        <authorList>
            <person name="Yu C."/>
            <person name="Diao Y."/>
            <person name="Lu Q."/>
            <person name="Zhao J."/>
            <person name="Cui S."/>
            <person name="Peng C."/>
            <person name="He B."/>
            <person name="Liu H."/>
        </authorList>
    </citation>
    <scope>NUCLEOTIDE SEQUENCE [LARGE SCALE GENOMIC DNA]</scope>
    <source>
        <strain evidence="1">Sdau11-99</strain>
    </source>
</reference>
<dbReference type="SUPFAM" id="SSF82784">
    <property type="entry name" value="OsmC-like"/>
    <property type="match status" value="1"/>
</dbReference>
<dbReference type="OrthoDB" id="4139202at2759"/>
<organism evidence="1 2">
    <name type="scientific">Botryosphaeria dothidea</name>
    <dbReference type="NCBI Taxonomy" id="55169"/>
    <lineage>
        <taxon>Eukaryota</taxon>
        <taxon>Fungi</taxon>
        <taxon>Dikarya</taxon>
        <taxon>Ascomycota</taxon>
        <taxon>Pezizomycotina</taxon>
        <taxon>Dothideomycetes</taxon>
        <taxon>Dothideomycetes incertae sedis</taxon>
        <taxon>Botryosphaeriales</taxon>
        <taxon>Botryosphaeriaceae</taxon>
        <taxon>Botryosphaeria</taxon>
    </lineage>
</organism>
<dbReference type="AlphaFoldDB" id="A0A8H4J3M4"/>
<protein>
    <submittedName>
        <fullName evidence="1">Peroxiredoxin OsmC-like protein</fullName>
    </submittedName>
</protein>
<name>A0A8H4J3M4_9PEZI</name>
<proteinExistence type="predicted"/>
<dbReference type="InterPro" id="IPR052924">
    <property type="entry name" value="OsmC/Ohr_hydroprdx_reductase"/>
</dbReference>
<dbReference type="PANTHER" id="PTHR35368:SF1">
    <property type="entry name" value="HYDROPEROXIDE REDUCTASE"/>
    <property type="match status" value="1"/>
</dbReference>